<reference evidence="3 4" key="1">
    <citation type="submission" date="2015-11" db="EMBL/GenBank/DDBJ databases">
        <title>Genomic analysis of 38 Legionella species identifies large and diverse effector repertoires.</title>
        <authorList>
            <person name="Burstein D."/>
            <person name="Amaro F."/>
            <person name="Zusman T."/>
            <person name="Lifshitz Z."/>
            <person name="Cohen O."/>
            <person name="Gilbert J.A."/>
            <person name="Pupko T."/>
            <person name="Shuman H.A."/>
            <person name="Segal G."/>
        </authorList>
    </citation>
    <scope>NUCLEOTIDE SEQUENCE [LARGE SCALE GENOMIC DNA]</scope>
    <source>
        <strain evidence="3 4">Oak Ridge-10</strain>
    </source>
</reference>
<feature type="region of interest" description="Disordered" evidence="1">
    <location>
        <begin position="142"/>
        <end position="164"/>
    </location>
</feature>
<name>A0A0W0XGW3_9GAMM</name>
<proteinExistence type="predicted"/>
<accession>A0A0W0XGW3</accession>
<keyword evidence="2" id="KW-0472">Membrane</keyword>
<evidence type="ECO:0000256" key="2">
    <source>
        <dbReference type="SAM" id="Phobius"/>
    </source>
</evidence>
<dbReference type="AlphaFoldDB" id="A0A0W0XGW3"/>
<evidence type="ECO:0000313" key="4">
    <source>
        <dbReference type="Proteomes" id="UP000054858"/>
    </source>
</evidence>
<comment type="caution">
    <text evidence="3">The sequence shown here is derived from an EMBL/GenBank/DDBJ whole genome shotgun (WGS) entry which is preliminary data.</text>
</comment>
<evidence type="ECO:0008006" key="5">
    <source>
        <dbReference type="Google" id="ProtNLM"/>
    </source>
</evidence>
<dbReference type="Proteomes" id="UP000054858">
    <property type="component" value="Unassembled WGS sequence"/>
</dbReference>
<gene>
    <name evidence="3" type="ORF">Loak_0469</name>
</gene>
<protein>
    <recommendedName>
        <fullName evidence="5">Transmembrane protein</fullName>
    </recommendedName>
</protein>
<evidence type="ECO:0000313" key="3">
    <source>
        <dbReference type="EMBL" id="KTD43919.1"/>
    </source>
</evidence>
<evidence type="ECO:0000256" key="1">
    <source>
        <dbReference type="SAM" id="MobiDB-lite"/>
    </source>
</evidence>
<feature type="compositionally biased region" description="Basic residues" evidence="1">
    <location>
        <begin position="142"/>
        <end position="158"/>
    </location>
</feature>
<dbReference type="RefSeq" id="WP_058388804.1">
    <property type="nucleotide sequence ID" value="NZ_LCUA01000022.1"/>
</dbReference>
<keyword evidence="2" id="KW-1133">Transmembrane helix</keyword>
<feature type="region of interest" description="Disordered" evidence="1">
    <location>
        <begin position="177"/>
        <end position="207"/>
    </location>
</feature>
<keyword evidence="2" id="KW-0812">Transmembrane</keyword>
<organism evidence="3 4">
    <name type="scientific">Legionella oakridgensis</name>
    <dbReference type="NCBI Taxonomy" id="29423"/>
    <lineage>
        <taxon>Bacteria</taxon>
        <taxon>Pseudomonadati</taxon>
        <taxon>Pseudomonadota</taxon>
        <taxon>Gammaproteobacteria</taxon>
        <taxon>Legionellales</taxon>
        <taxon>Legionellaceae</taxon>
        <taxon>Legionella</taxon>
    </lineage>
</organism>
<sequence>MKSAKTESPTKEKNKTNYTFLLACMAALTTAAVITAGIIAATTAKSTALATTVLASKAVLAAGTTAVAASSLFLPFAVGAAALLLIGAICFLPFLFRPRVVATTSHAWSPSPAVVVTPDFSPPVRPVVVPSMTTHGHFRPVHHHHPTPVVAPHHHHHSPAFGSGALPSFARSHGHFSHGSVRDHGVSTAAAHHHSHSDGPGVTVRTR</sequence>
<feature type="transmembrane region" description="Helical" evidence="2">
    <location>
        <begin position="73"/>
        <end position="96"/>
    </location>
</feature>
<dbReference type="EMBL" id="LNYP01000006">
    <property type="protein sequence ID" value="KTD43919.1"/>
    <property type="molecule type" value="Genomic_DNA"/>
</dbReference>
<dbReference type="PATRIC" id="fig|29423.5.peg.484"/>
<feature type="transmembrane region" description="Helical" evidence="2">
    <location>
        <begin position="20"/>
        <end position="41"/>
    </location>
</feature>